<evidence type="ECO:0000256" key="2">
    <source>
        <dbReference type="ARBA" id="ARBA00023004"/>
    </source>
</evidence>
<gene>
    <name evidence="5" type="ORF">SAMN02746065_101192</name>
</gene>
<dbReference type="PROSITE" id="PS51379">
    <property type="entry name" value="4FE4S_FER_2"/>
    <property type="match status" value="1"/>
</dbReference>
<reference evidence="5 6" key="1">
    <citation type="submission" date="2017-04" db="EMBL/GenBank/DDBJ databases">
        <authorList>
            <person name="Afonso C.L."/>
            <person name="Miller P.J."/>
            <person name="Scott M.A."/>
            <person name="Spackman E."/>
            <person name="Goraichik I."/>
            <person name="Dimitrov K.M."/>
            <person name="Suarez D.L."/>
            <person name="Swayne D.E."/>
        </authorList>
    </citation>
    <scope>NUCLEOTIDE SEQUENCE [LARGE SCALE GENOMIC DNA]</scope>
    <source>
        <strain evidence="5 6">DSM 3385</strain>
    </source>
</reference>
<keyword evidence="2" id="KW-0408">Iron</keyword>
<dbReference type="Pfam" id="PF14691">
    <property type="entry name" value="Fer4_20"/>
    <property type="match status" value="1"/>
</dbReference>
<dbReference type="GO" id="GO:0016491">
    <property type="term" value="F:oxidoreductase activity"/>
    <property type="evidence" value="ECO:0007669"/>
    <property type="project" value="InterPro"/>
</dbReference>
<keyword evidence="6" id="KW-1185">Reference proteome</keyword>
<proteinExistence type="predicted"/>
<dbReference type="SUPFAM" id="SSF46548">
    <property type="entry name" value="alpha-helical ferredoxin"/>
    <property type="match status" value="2"/>
</dbReference>
<name>A0A1W1YMI3_9BACT</name>
<dbReference type="Gene3D" id="3.50.50.60">
    <property type="entry name" value="FAD/NAD(P)-binding domain"/>
    <property type="match status" value="2"/>
</dbReference>
<dbReference type="STRING" id="1121400.SAMN02746065_101192"/>
<dbReference type="PANTHER" id="PTHR42783:SF3">
    <property type="entry name" value="GLUTAMATE SYNTHASE [NADPH] SMALL CHAIN-RELATED"/>
    <property type="match status" value="1"/>
</dbReference>
<dbReference type="PANTHER" id="PTHR42783">
    <property type="entry name" value="GLUTAMATE SYNTHASE [NADPH] SMALL CHAIN"/>
    <property type="match status" value="1"/>
</dbReference>
<dbReference type="InterPro" id="IPR023753">
    <property type="entry name" value="FAD/NAD-binding_dom"/>
</dbReference>
<protein>
    <submittedName>
        <fullName evidence="5">NADPH-dependent glutamate synthase beta chain</fullName>
    </submittedName>
</protein>
<dbReference type="EMBL" id="FWXY01000001">
    <property type="protein sequence ID" value="SMC37333.1"/>
    <property type="molecule type" value="Genomic_DNA"/>
</dbReference>
<dbReference type="InterPro" id="IPR009051">
    <property type="entry name" value="Helical_ferredxn"/>
</dbReference>
<dbReference type="OrthoDB" id="9803192at2"/>
<dbReference type="Pfam" id="PF13187">
    <property type="entry name" value="Fer4_9"/>
    <property type="match status" value="1"/>
</dbReference>
<evidence type="ECO:0000256" key="1">
    <source>
        <dbReference type="ARBA" id="ARBA00022723"/>
    </source>
</evidence>
<keyword evidence="3" id="KW-0411">Iron-sulfur</keyword>
<dbReference type="InterPro" id="IPR017900">
    <property type="entry name" value="4Fe4S_Fe_S_CS"/>
</dbReference>
<dbReference type="GO" id="GO:0051536">
    <property type="term" value="F:iron-sulfur cluster binding"/>
    <property type="evidence" value="ECO:0007669"/>
    <property type="project" value="UniProtKB-KW"/>
</dbReference>
<dbReference type="Gene3D" id="3.30.70.20">
    <property type="match status" value="1"/>
</dbReference>
<organism evidence="5 6">
    <name type="scientific">Desulfocicer vacuolatum DSM 3385</name>
    <dbReference type="NCBI Taxonomy" id="1121400"/>
    <lineage>
        <taxon>Bacteria</taxon>
        <taxon>Pseudomonadati</taxon>
        <taxon>Thermodesulfobacteriota</taxon>
        <taxon>Desulfobacteria</taxon>
        <taxon>Desulfobacterales</taxon>
        <taxon>Desulfobacteraceae</taxon>
        <taxon>Desulfocicer</taxon>
    </lineage>
</organism>
<feature type="domain" description="4Fe-4S ferredoxin-type" evidence="4">
    <location>
        <begin position="619"/>
        <end position="648"/>
    </location>
</feature>
<dbReference type="PRINTS" id="PR00419">
    <property type="entry name" value="ADXRDTASE"/>
</dbReference>
<sequence>MAENLCPVHGTILYLSRQLDSGAITEPRTIRIAEEILKLLEEISNGHAGTEHLNGVNARVAEFFKNPGNPQGLKTGTYLRDILEQHGPVFQSHIDTGNCASMDCVRLAPSPCQMACPAGIDVPTYLSLIAEGRDAEAIEVIRHDNPLPWVCGLVCTRPCEMMCVRARIDTPVSIKFLKAFAAERAMSHGLYTNPPPKPPNGKKVCVMGAGPAGLSAAYYLALMGYGVRILEALPVPGGMLMVGIPRYRLPREIIDREVAMIQDLGVEICYNTVFGKDVTRESLEKEGFGAFFLAIGAHKSYQLGLDGEEEYKDKGVVDSVMFLKNVALGQRTVPGDRVVVIGGGNVAIDAARTSLRLGAKEVTIAYRRTRSEMPADVEEVEHAEEEGVKFAFLTIPTAIVGNGEKVTGLHCLRGELVKKEGSDRLYPVPVEGSDYVMETDAVISAIGQFVDTDGMDQFQEVQWTRRGTIEVARASMETSQHGVFAAGDAVTGPATVIEAIGGGKRAAEAIDRYFNGMPQPRIPKVPVRYRREKTLEMPASTKMVLKRPDMPMLNIDRRRTMFQQAELGYTENMVREEARRCLRCDICLRCGKCVEVCRDKMGIDALKFGYMDFDNPGETDFRKTAENCIACGACVANCPNDAITMEDRNGERLLMLCGTVINRQKLVHCESCGAIMGPAKYLDYINKKTQGIRPVTQKAQLCNNCAREQTAGFNVATHPVTPK</sequence>
<dbReference type="GO" id="GO:0046872">
    <property type="term" value="F:metal ion binding"/>
    <property type="evidence" value="ECO:0007669"/>
    <property type="project" value="UniProtKB-KW"/>
</dbReference>
<dbReference type="InterPro" id="IPR036188">
    <property type="entry name" value="FAD/NAD-bd_sf"/>
</dbReference>
<keyword evidence="1" id="KW-0479">Metal-binding</keyword>
<accession>A0A1W1YMI3</accession>
<dbReference type="RefSeq" id="WP_084066509.1">
    <property type="nucleotide sequence ID" value="NZ_FWXY01000001.1"/>
</dbReference>
<dbReference type="PROSITE" id="PS00198">
    <property type="entry name" value="4FE4S_FER_1"/>
    <property type="match status" value="1"/>
</dbReference>
<dbReference type="InterPro" id="IPR028261">
    <property type="entry name" value="DPD_II"/>
</dbReference>
<dbReference type="Gene3D" id="1.10.1060.10">
    <property type="entry name" value="Alpha-helical ferredoxin"/>
    <property type="match status" value="1"/>
</dbReference>
<evidence type="ECO:0000259" key="4">
    <source>
        <dbReference type="PROSITE" id="PS51379"/>
    </source>
</evidence>
<dbReference type="SUPFAM" id="SSF51971">
    <property type="entry name" value="Nucleotide-binding domain"/>
    <property type="match status" value="1"/>
</dbReference>
<dbReference type="AlphaFoldDB" id="A0A1W1YMI3"/>
<dbReference type="InterPro" id="IPR017896">
    <property type="entry name" value="4Fe4S_Fe-S-bd"/>
</dbReference>
<evidence type="ECO:0000256" key="3">
    <source>
        <dbReference type="ARBA" id="ARBA00023014"/>
    </source>
</evidence>
<dbReference type="Pfam" id="PF07992">
    <property type="entry name" value="Pyr_redox_2"/>
    <property type="match status" value="1"/>
</dbReference>
<dbReference type="Proteomes" id="UP000192418">
    <property type="component" value="Unassembled WGS sequence"/>
</dbReference>
<evidence type="ECO:0000313" key="6">
    <source>
        <dbReference type="Proteomes" id="UP000192418"/>
    </source>
</evidence>
<evidence type="ECO:0000313" key="5">
    <source>
        <dbReference type="EMBL" id="SMC37333.1"/>
    </source>
</evidence>